<sequence>MPPLTPMEMLSLFLPADMLDYFDLVNHVSQETCFILFLEEKPSIPQEYSHLHLHSKGFFPDFLFAVKLYTYASSAIVRETRKQDKLLVAIGTVSLFWILFFLQVTVLFRLVWLKCPCLLFSKLKAITHTFFSLYTRIFAGPSSVLSTSSFKHPAPGGDHNISLTTIYLLAFLTGLYFDNL</sequence>
<proteinExistence type="predicted"/>
<evidence type="ECO:0000313" key="3">
    <source>
        <dbReference type="Proteomes" id="UP000004019"/>
    </source>
</evidence>
<accession>I8WGK5</accession>
<organism evidence="2 3">
    <name type="scientific">Phocaeicola dorei CL03T12C01</name>
    <dbReference type="NCBI Taxonomy" id="997877"/>
    <lineage>
        <taxon>Bacteria</taxon>
        <taxon>Pseudomonadati</taxon>
        <taxon>Bacteroidota</taxon>
        <taxon>Bacteroidia</taxon>
        <taxon>Bacteroidales</taxon>
        <taxon>Bacteroidaceae</taxon>
        <taxon>Phocaeicola</taxon>
    </lineage>
</organism>
<feature type="transmembrane region" description="Helical" evidence="1">
    <location>
        <begin position="159"/>
        <end position="177"/>
    </location>
</feature>
<keyword evidence="1" id="KW-0472">Membrane</keyword>
<evidence type="ECO:0000256" key="1">
    <source>
        <dbReference type="SAM" id="Phobius"/>
    </source>
</evidence>
<keyword evidence="1" id="KW-1133">Transmembrane helix</keyword>
<evidence type="ECO:0000313" key="2">
    <source>
        <dbReference type="EMBL" id="EIY36947.1"/>
    </source>
</evidence>
<name>I8WGK5_9BACT</name>
<gene>
    <name evidence="2" type="ORF">HMPREF1065_02864</name>
</gene>
<dbReference type="HOGENOM" id="CLU_1537003_0_0_10"/>
<comment type="caution">
    <text evidence="2">The sequence shown here is derived from an EMBL/GenBank/DDBJ whole genome shotgun (WGS) entry which is preliminary data.</text>
</comment>
<dbReference type="PATRIC" id="fig|997877.5.peg.1590"/>
<keyword evidence="1" id="KW-0812">Transmembrane</keyword>
<reference evidence="2 3" key="1">
    <citation type="submission" date="2012-02" db="EMBL/GenBank/DDBJ databases">
        <title>The Genome Sequence of Bacteroides dorei CL03T12C01.</title>
        <authorList>
            <consortium name="The Broad Institute Genome Sequencing Platform"/>
            <person name="Earl A."/>
            <person name="Ward D."/>
            <person name="Feldgarden M."/>
            <person name="Gevers D."/>
            <person name="Zitomersky N.L."/>
            <person name="Coyne M.J."/>
            <person name="Comstock L.E."/>
            <person name="Young S.K."/>
            <person name="Zeng Q."/>
            <person name="Gargeya S."/>
            <person name="Fitzgerald M."/>
            <person name="Haas B."/>
            <person name="Abouelleil A."/>
            <person name="Alvarado L."/>
            <person name="Arachchi H.M."/>
            <person name="Berlin A."/>
            <person name="Chapman S.B."/>
            <person name="Gearin G."/>
            <person name="Goldberg J."/>
            <person name="Griggs A."/>
            <person name="Gujja S."/>
            <person name="Hansen M."/>
            <person name="Heiman D."/>
            <person name="Howarth C."/>
            <person name="Larimer J."/>
            <person name="Lui A."/>
            <person name="MacDonald P.J.P."/>
            <person name="McCowen C."/>
            <person name="Montmayeur A."/>
            <person name="Murphy C."/>
            <person name="Neiman D."/>
            <person name="Pearson M."/>
            <person name="Priest M."/>
            <person name="Roberts A."/>
            <person name="Saif S."/>
            <person name="Shea T."/>
            <person name="Sisk P."/>
            <person name="Stolte C."/>
            <person name="Sykes S."/>
            <person name="Wortman J."/>
            <person name="Nusbaum C."/>
            <person name="Birren B."/>
        </authorList>
    </citation>
    <scope>NUCLEOTIDE SEQUENCE [LARGE SCALE GENOMIC DNA]</scope>
    <source>
        <strain evidence="2 3">CL03T12C01</strain>
    </source>
</reference>
<feature type="transmembrane region" description="Helical" evidence="1">
    <location>
        <begin position="86"/>
        <end position="112"/>
    </location>
</feature>
<dbReference type="AlphaFoldDB" id="I8WGK5"/>
<protein>
    <submittedName>
        <fullName evidence="2">Uncharacterized protein</fullName>
    </submittedName>
</protein>
<dbReference type="Proteomes" id="UP000004019">
    <property type="component" value="Unassembled WGS sequence"/>
</dbReference>
<dbReference type="EMBL" id="AGXI01000017">
    <property type="protein sequence ID" value="EIY36947.1"/>
    <property type="molecule type" value="Genomic_DNA"/>
</dbReference>